<dbReference type="Gene3D" id="3.90.550.10">
    <property type="entry name" value="Spore Coat Polysaccharide Biosynthesis Protein SpsA, Chain A"/>
    <property type="match status" value="1"/>
</dbReference>
<sequence length="375" mass="41138">MDISIVIPFKQRPRTLEIVLASLAEQTMERSRFEVVVGALEYSTGYVALCARFADRLTIRSVLSDEPWNVSRARNLAIRQASGRVIVTLDADVALPAATLENLYERYFAKEDEICVLGQSIGYSSRRSGGDELEPFDHYRKVLADLDPREAPPDPRRRVDPVVLPWTLVWSGFVALPAALVRAHGLLFDEGFRGWGIEDQEWGYRIQATGTPITMAPDVFGLHLPHPRDNAANTVSFDGNGTYFLSKWPSLDVESFRAFGMYEANERYLDLAESVRRCVPPGRVPGVVRGPSKGTDLLVIGAELDADGAVRDPAVTAMFDGPAEASPLVGLALPHPDGGVDGCVVLPPVARLGEPYRDAVLREARRVSRGPVTCV</sequence>
<evidence type="ECO:0000313" key="2">
    <source>
        <dbReference type="EMBL" id="MUN36818.1"/>
    </source>
</evidence>
<dbReference type="GO" id="GO:0016740">
    <property type="term" value="F:transferase activity"/>
    <property type="evidence" value="ECO:0007669"/>
    <property type="project" value="UniProtKB-KW"/>
</dbReference>
<evidence type="ECO:0000313" key="3">
    <source>
        <dbReference type="Proteomes" id="UP000432015"/>
    </source>
</evidence>
<dbReference type="InterPro" id="IPR029044">
    <property type="entry name" value="Nucleotide-diphossugar_trans"/>
</dbReference>
<reference evidence="2 3" key="1">
    <citation type="submission" date="2019-11" db="EMBL/GenBank/DDBJ databases">
        <authorList>
            <person name="Cao P."/>
        </authorList>
    </citation>
    <scope>NUCLEOTIDE SEQUENCE [LARGE SCALE GENOMIC DNA]</scope>
    <source>
        <strain evidence="2 3">NEAU-AAG5</strain>
    </source>
</reference>
<organism evidence="2 3">
    <name type="scientific">Actinomadura litoris</name>
    <dbReference type="NCBI Taxonomy" id="2678616"/>
    <lineage>
        <taxon>Bacteria</taxon>
        <taxon>Bacillati</taxon>
        <taxon>Actinomycetota</taxon>
        <taxon>Actinomycetes</taxon>
        <taxon>Streptosporangiales</taxon>
        <taxon>Thermomonosporaceae</taxon>
        <taxon>Actinomadura</taxon>
    </lineage>
</organism>
<dbReference type="InterPro" id="IPR001173">
    <property type="entry name" value="Glyco_trans_2-like"/>
</dbReference>
<dbReference type="CDD" id="cd00761">
    <property type="entry name" value="Glyco_tranf_GTA_type"/>
    <property type="match status" value="1"/>
</dbReference>
<gene>
    <name evidence="2" type="ORF">GNZ18_09435</name>
</gene>
<protein>
    <submittedName>
        <fullName evidence="2">Glycosyltransferase</fullName>
    </submittedName>
</protein>
<dbReference type="EMBL" id="WOFH01000003">
    <property type="protein sequence ID" value="MUN36818.1"/>
    <property type="molecule type" value="Genomic_DNA"/>
</dbReference>
<dbReference type="SUPFAM" id="SSF53448">
    <property type="entry name" value="Nucleotide-diphospho-sugar transferases"/>
    <property type="match status" value="1"/>
</dbReference>
<accession>A0A7K1KX83</accession>
<evidence type="ECO:0000259" key="1">
    <source>
        <dbReference type="Pfam" id="PF00535"/>
    </source>
</evidence>
<dbReference type="Pfam" id="PF00535">
    <property type="entry name" value="Glycos_transf_2"/>
    <property type="match status" value="1"/>
</dbReference>
<keyword evidence="3" id="KW-1185">Reference proteome</keyword>
<dbReference type="PANTHER" id="PTHR43179">
    <property type="entry name" value="RHAMNOSYLTRANSFERASE WBBL"/>
    <property type="match status" value="1"/>
</dbReference>
<dbReference type="AlphaFoldDB" id="A0A7K1KX83"/>
<proteinExistence type="predicted"/>
<comment type="caution">
    <text evidence="2">The sequence shown here is derived from an EMBL/GenBank/DDBJ whole genome shotgun (WGS) entry which is preliminary data.</text>
</comment>
<name>A0A7K1KX83_9ACTN</name>
<feature type="domain" description="Glycosyltransferase 2-like" evidence="1">
    <location>
        <begin position="4"/>
        <end position="124"/>
    </location>
</feature>
<dbReference type="PANTHER" id="PTHR43179:SF7">
    <property type="entry name" value="RHAMNOSYLTRANSFERASE WBBL"/>
    <property type="match status" value="1"/>
</dbReference>
<dbReference type="Proteomes" id="UP000432015">
    <property type="component" value="Unassembled WGS sequence"/>
</dbReference>
<keyword evidence="2" id="KW-0808">Transferase</keyword>